<dbReference type="InterPro" id="IPR036625">
    <property type="entry name" value="E3-bd_dom_sf"/>
</dbReference>
<dbReference type="OrthoDB" id="4113332at2"/>
<accession>A0A229SKW1</accession>
<evidence type="ECO:0000259" key="3">
    <source>
        <dbReference type="Pfam" id="PF11774"/>
    </source>
</evidence>
<dbReference type="InterPro" id="IPR042261">
    <property type="entry name" value="Lsr2-like_dimerization"/>
</dbReference>
<feature type="region of interest" description="Disordered" evidence="2">
    <location>
        <begin position="54"/>
        <end position="87"/>
    </location>
</feature>
<name>A0A229SKW1_9PSEU</name>
<sequence length="136" mass="15030">MARNVKVELLDDIDGTEAAQTVTFALDGIEYEIDLSDENAEGLRTELAAYIQAARRTGGRKRRNTATGATSMPSSSTSREHSKKVRAWAKAEGYEISDRGRLSTEIVDLYERAQETEPAPTKQKRGSRKKVAAAKR</sequence>
<feature type="region of interest" description="Disordered" evidence="2">
    <location>
        <begin position="112"/>
        <end position="136"/>
    </location>
</feature>
<dbReference type="InterPro" id="IPR055370">
    <property type="entry name" value="Lsr2_DNA-bd"/>
</dbReference>
<protein>
    <submittedName>
        <fullName evidence="5">Nucleoid-associated protein Lsr2</fullName>
    </submittedName>
</protein>
<proteinExistence type="predicted"/>
<feature type="compositionally biased region" description="Polar residues" evidence="2">
    <location>
        <begin position="65"/>
        <end position="77"/>
    </location>
</feature>
<dbReference type="EMBL" id="NMUL01000080">
    <property type="protein sequence ID" value="OXM59538.1"/>
    <property type="molecule type" value="Genomic_DNA"/>
</dbReference>
<dbReference type="Gene3D" id="4.10.320.10">
    <property type="entry name" value="E3-binding domain"/>
    <property type="match status" value="1"/>
</dbReference>
<organism evidence="5 6">
    <name type="scientific">Amycolatopsis vastitatis</name>
    <dbReference type="NCBI Taxonomy" id="1905142"/>
    <lineage>
        <taxon>Bacteria</taxon>
        <taxon>Bacillati</taxon>
        <taxon>Actinomycetota</taxon>
        <taxon>Actinomycetes</taxon>
        <taxon>Pseudonocardiales</taxon>
        <taxon>Pseudonocardiaceae</taxon>
        <taxon>Amycolatopsis</taxon>
    </lineage>
</organism>
<dbReference type="Proteomes" id="UP000215199">
    <property type="component" value="Unassembled WGS sequence"/>
</dbReference>
<evidence type="ECO:0000256" key="1">
    <source>
        <dbReference type="ARBA" id="ARBA00023125"/>
    </source>
</evidence>
<comment type="caution">
    <text evidence="5">The sequence shown here is derived from an EMBL/GenBank/DDBJ whole genome shotgun (WGS) entry which is preliminary data.</text>
</comment>
<evidence type="ECO:0000313" key="6">
    <source>
        <dbReference type="Proteomes" id="UP000215199"/>
    </source>
</evidence>
<dbReference type="Pfam" id="PF23359">
    <property type="entry name" value="Lsr2_DNA-bd"/>
    <property type="match status" value="1"/>
</dbReference>
<evidence type="ECO:0000256" key="2">
    <source>
        <dbReference type="SAM" id="MobiDB-lite"/>
    </source>
</evidence>
<evidence type="ECO:0000259" key="4">
    <source>
        <dbReference type="Pfam" id="PF23359"/>
    </source>
</evidence>
<dbReference type="AlphaFoldDB" id="A0A229SKW1"/>
<dbReference type="RefSeq" id="WP_093954143.1">
    <property type="nucleotide sequence ID" value="NZ_NMUL01000080.1"/>
</dbReference>
<feature type="domain" description="Lsr2 dimerization" evidence="3">
    <location>
        <begin position="1"/>
        <end position="58"/>
    </location>
</feature>
<evidence type="ECO:0000313" key="5">
    <source>
        <dbReference type="EMBL" id="OXM59538.1"/>
    </source>
</evidence>
<dbReference type="GO" id="GO:0003677">
    <property type="term" value="F:DNA binding"/>
    <property type="evidence" value="ECO:0007669"/>
    <property type="project" value="UniProtKB-KW"/>
</dbReference>
<dbReference type="Pfam" id="PF11774">
    <property type="entry name" value="Lsr2"/>
    <property type="match status" value="1"/>
</dbReference>
<dbReference type="InterPro" id="IPR024412">
    <property type="entry name" value="Lsr2_dim_dom"/>
</dbReference>
<keyword evidence="6" id="KW-1185">Reference proteome</keyword>
<keyword evidence="1" id="KW-0238">DNA-binding</keyword>
<reference evidence="6" key="1">
    <citation type="submission" date="2017-07" db="EMBL/GenBank/DDBJ databases">
        <title>Comparative genome mining reveals phylogenetic distribution patterns of secondary metabolites in Amycolatopsis.</title>
        <authorList>
            <person name="Adamek M."/>
            <person name="Alanjary M."/>
            <person name="Sales-Ortells H."/>
            <person name="Goodfellow M."/>
            <person name="Bull A.T."/>
            <person name="Kalinowski J."/>
            <person name="Ziemert N."/>
        </authorList>
    </citation>
    <scope>NUCLEOTIDE SEQUENCE [LARGE SCALE GENOMIC DNA]</scope>
    <source>
        <strain evidence="6">H5</strain>
    </source>
</reference>
<gene>
    <name evidence="5" type="ORF">CF165_47210</name>
</gene>
<feature type="compositionally biased region" description="Basic residues" evidence="2">
    <location>
        <begin position="122"/>
        <end position="136"/>
    </location>
</feature>
<dbReference type="Gene3D" id="3.30.60.230">
    <property type="entry name" value="Lsr2, dimerization domain"/>
    <property type="match status" value="1"/>
</dbReference>
<dbReference type="GO" id="GO:0016746">
    <property type="term" value="F:acyltransferase activity"/>
    <property type="evidence" value="ECO:0007669"/>
    <property type="project" value="InterPro"/>
</dbReference>
<feature type="domain" description="Lsr2 DNA-binding" evidence="4">
    <location>
        <begin position="78"/>
        <end position="113"/>
    </location>
</feature>